<dbReference type="Pfam" id="PF00330">
    <property type="entry name" value="Aconitase"/>
    <property type="match status" value="2"/>
</dbReference>
<keyword evidence="5 7" id="KW-0411">Iron-sulfur</keyword>
<comment type="pathway">
    <text evidence="7">Amino-acid biosynthesis; L-leucine biosynthesis; L-leucine from 3-methyl-2-oxobutanoate: step 2/4.</text>
</comment>
<dbReference type="NCBIfam" id="TIGR01343">
    <property type="entry name" value="hacA_fam"/>
    <property type="match status" value="1"/>
</dbReference>
<evidence type="ECO:0000313" key="10">
    <source>
        <dbReference type="Proteomes" id="UP001596116"/>
    </source>
</evidence>
<dbReference type="PANTHER" id="PTHR43822:SF21">
    <property type="entry name" value="3-ISOPROPYLMALATE DEHYDRATASE LARGE SUBUNIT 1"/>
    <property type="match status" value="1"/>
</dbReference>
<evidence type="ECO:0000256" key="3">
    <source>
        <dbReference type="ARBA" id="ARBA00022723"/>
    </source>
</evidence>
<dbReference type="InterPro" id="IPR011826">
    <property type="entry name" value="HAcnase/IPMdehydase_lsu_prok"/>
</dbReference>
<dbReference type="InterPro" id="IPR050067">
    <property type="entry name" value="IPM_dehydratase_rel_enz"/>
</dbReference>
<dbReference type="NCBIfam" id="TIGR02086">
    <property type="entry name" value="IPMI_arch"/>
    <property type="match status" value="1"/>
</dbReference>
<keyword evidence="3 7" id="KW-0479">Metal-binding</keyword>
<comment type="similarity">
    <text evidence="7">Belongs to the aconitase/IPM isomerase family. LeuC type 2 subfamily.</text>
</comment>
<evidence type="ECO:0000313" key="9">
    <source>
        <dbReference type="EMBL" id="MFC6037368.1"/>
    </source>
</evidence>
<dbReference type="Proteomes" id="UP001596116">
    <property type="component" value="Unassembled WGS sequence"/>
</dbReference>
<keyword evidence="7" id="KW-0028">Amino-acid biosynthesis</keyword>
<keyword evidence="6 7" id="KW-0456">Lyase</keyword>
<keyword evidence="4 7" id="KW-0408">Iron</keyword>
<organism evidence="9 10">
    <name type="scientific">Hyphococcus aureus</name>
    <dbReference type="NCBI Taxonomy" id="2666033"/>
    <lineage>
        <taxon>Bacteria</taxon>
        <taxon>Pseudomonadati</taxon>
        <taxon>Pseudomonadota</taxon>
        <taxon>Alphaproteobacteria</taxon>
        <taxon>Parvularculales</taxon>
        <taxon>Parvularculaceae</taxon>
        <taxon>Hyphococcus</taxon>
    </lineage>
</organism>
<name>A0ABW1L336_9PROT</name>
<sequence length="423" mass="45075">MSTTAKTFAQKALERASGVNDLKPGDIADVAPDIYMSHTASWRCIAAFEKLDGAVLKHPERVAMVMDHISPARTSLVASQHRRSRQFAEARGIDKFFDVQEGICHLALMENGCVRPGDVIIGTDSHSTIYGALGALGTGVGFSEITAAWALGTIWMMTPESIKISLEGRLPLGVYPKDIMLKLIGDLTADGATYKSIEFHGGLTRDLSVSERMTLCNLSMEMGCKNAYVPPDEKTFEFCRAAGVENPENSALYPDEDATYSETVNLDVSTLEPQIACPHVVDNVKPISDVAGLKLDQVFVGSCANAKYDDLVEVASILKGRKISPTVRMMVTPGSRGILKRATEEGLLSILIDAGALITNPGCGGCAGDGGAMGDGEVTLSTANRNFRGRMGSYESDIYLSSPATAAASALTGSITDPREVLK</sequence>
<evidence type="ECO:0000256" key="6">
    <source>
        <dbReference type="ARBA" id="ARBA00023239"/>
    </source>
</evidence>
<dbReference type="InterPro" id="IPR001030">
    <property type="entry name" value="Acoase/IPM_deHydtase_lsu_aba"/>
</dbReference>
<protein>
    <recommendedName>
        <fullName evidence="7">3-isopropylmalate dehydratase large subunit</fullName>
        <ecNumber evidence="7">4.2.1.33</ecNumber>
    </recommendedName>
    <alternativeName>
        <fullName evidence="7">Alpha-IPM isomerase</fullName>
        <shortName evidence="7">IPMI</shortName>
    </alternativeName>
    <alternativeName>
        <fullName evidence="7">Isopropylmalate isomerase</fullName>
    </alternativeName>
</protein>
<dbReference type="NCBIfam" id="NF001614">
    <property type="entry name" value="PRK00402.1"/>
    <property type="match status" value="1"/>
</dbReference>
<reference evidence="9 10" key="1">
    <citation type="submission" date="2024-09" db="EMBL/GenBank/DDBJ databases">
        <authorList>
            <person name="Zhang Z.-H."/>
        </authorList>
    </citation>
    <scope>NUCLEOTIDE SEQUENCE [LARGE SCALE GENOMIC DNA]</scope>
    <source>
        <strain evidence="9 10">HHTR114</strain>
    </source>
</reference>
<evidence type="ECO:0000259" key="8">
    <source>
        <dbReference type="Pfam" id="PF00330"/>
    </source>
</evidence>
<dbReference type="GO" id="GO:0003861">
    <property type="term" value="F:3-isopropylmalate dehydratase activity"/>
    <property type="evidence" value="ECO:0007669"/>
    <property type="project" value="UniProtKB-EC"/>
</dbReference>
<feature type="binding site" evidence="7">
    <location>
        <position position="363"/>
    </location>
    <ligand>
        <name>[4Fe-4S] cluster</name>
        <dbReference type="ChEBI" id="CHEBI:49883"/>
    </ligand>
</feature>
<evidence type="ECO:0000256" key="4">
    <source>
        <dbReference type="ARBA" id="ARBA00023004"/>
    </source>
</evidence>
<evidence type="ECO:0000256" key="5">
    <source>
        <dbReference type="ARBA" id="ARBA00023014"/>
    </source>
</evidence>
<dbReference type="PRINTS" id="PR00415">
    <property type="entry name" value="ACONITASE"/>
</dbReference>
<dbReference type="HAMAP" id="MF_01027">
    <property type="entry name" value="LeuC_type2"/>
    <property type="match status" value="1"/>
</dbReference>
<feature type="binding site" evidence="7">
    <location>
        <position position="366"/>
    </location>
    <ligand>
        <name>[4Fe-4S] cluster</name>
        <dbReference type="ChEBI" id="CHEBI:49883"/>
    </ligand>
</feature>
<feature type="domain" description="Aconitase/3-isopropylmalate dehydratase large subunit alpha/beta/alpha" evidence="8">
    <location>
        <begin position="290"/>
        <end position="413"/>
    </location>
</feature>
<dbReference type="Gene3D" id="3.30.499.10">
    <property type="entry name" value="Aconitase, domain 3"/>
    <property type="match status" value="2"/>
</dbReference>
<dbReference type="InterPro" id="IPR036008">
    <property type="entry name" value="Aconitase_4Fe-4S_dom"/>
</dbReference>
<evidence type="ECO:0000256" key="1">
    <source>
        <dbReference type="ARBA" id="ARBA00011271"/>
    </source>
</evidence>
<comment type="catalytic activity">
    <reaction evidence="7">
        <text>(2R,3S)-3-isopropylmalate = (2S)-2-isopropylmalate</text>
        <dbReference type="Rhea" id="RHEA:32287"/>
        <dbReference type="ChEBI" id="CHEBI:1178"/>
        <dbReference type="ChEBI" id="CHEBI:35121"/>
        <dbReference type="EC" id="4.2.1.33"/>
    </reaction>
</comment>
<comment type="caution">
    <text evidence="9">The sequence shown here is derived from an EMBL/GenBank/DDBJ whole genome shotgun (WGS) entry which is preliminary data.</text>
</comment>
<dbReference type="InterPro" id="IPR015931">
    <property type="entry name" value="Acnase/IPM_dHydase_lsu_aba_1/3"/>
</dbReference>
<dbReference type="InterPro" id="IPR006251">
    <property type="entry name" value="Homoacnase/IPMdehydase_lsu"/>
</dbReference>
<feature type="domain" description="Aconitase/3-isopropylmalate dehydratase large subunit alpha/beta/alpha" evidence="8">
    <location>
        <begin position="32"/>
        <end position="289"/>
    </location>
</feature>
<keyword evidence="2 7" id="KW-0004">4Fe-4S</keyword>
<keyword evidence="10" id="KW-1185">Reference proteome</keyword>
<feature type="binding site" evidence="7">
    <location>
        <position position="303"/>
    </location>
    <ligand>
        <name>[4Fe-4S] cluster</name>
        <dbReference type="ChEBI" id="CHEBI:49883"/>
    </ligand>
</feature>
<comment type="cofactor">
    <cofactor evidence="7">
        <name>[4Fe-4S] cluster</name>
        <dbReference type="ChEBI" id="CHEBI:49883"/>
    </cofactor>
    <text evidence="7">Binds 1 [4Fe-4S] cluster per subunit.</text>
</comment>
<keyword evidence="7" id="KW-0100">Branched-chain amino acid biosynthesis</keyword>
<keyword evidence="7" id="KW-0432">Leucine biosynthesis</keyword>
<comment type="function">
    <text evidence="7">Catalyzes the isomerization between 2-isopropylmalate and 3-isopropylmalate, via the formation of 2-isopropylmaleate.</text>
</comment>
<dbReference type="EMBL" id="JBHPON010000003">
    <property type="protein sequence ID" value="MFC6037368.1"/>
    <property type="molecule type" value="Genomic_DNA"/>
</dbReference>
<proteinExistence type="inferred from homology"/>
<gene>
    <name evidence="7" type="primary">leuC</name>
    <name evidence="9" type="ORF">ACFMB1_17560</name>
</gene>
<accession>A0ABW1L336</accession>
<comment type="subunit">
    <text evidence="1 7">Heterodimer of LeuC and LeuD.</text>
</comment>
<dbReference type="PANTHER" id="PTHR43822">
    <property type="entry name" value="HOMOACONITASE, MITOCHONDRIAL-RELATED"/>
    <property type="match status" value="1"/>
</dbReference>
<dbReference type="EC" id="4.2.1.33" evidence="7"/>
<dbReference type="RefSeq" id="WP_379881236.1">
    <property type="nucleotide sequence ID" value="NZ_JBHPON010000003.1"/>
</dbReference>
<evidence type="ECO:0000256" key="7">
    <source>
        <dbReference type="HAMAP-Rule" id="MF_01027"/>
    </source>
</evidence>
<dbReference type="SUPFAM" id="SSF53732">
    <property type="entry name" value="Aconitase iron-sulfur domain"/>
    <property type="match status" value="1"/>
</dbReference>
<evidence type="ECO:0000256" key="2">
    <source>
        <dbReference type="ARBA" id="ARBA00022485"/>
    </source>
</evidence>